<evidence type="ECO:0000313" key="1">
    <source>
        <dbReference type="EMBL" id="MBE0402650.1"/>
    </source>
</evidence>
<protein>
    <submittedName>
        <fullName evidence="1">GTPase domain-containing protein</fullName>
    </submittedName>
</protein>
<keyword evidence="2" id="KW-1185">Reference proteome</keyword>
<sequence>MPETKEGAGMKEKIIAGVVIALAKPAFDVLAKLANWGIDQARKSPEAIKDFVIWWNGKTIAVIGATASGKNSFYDCLLEKDPPKEHIQTRGAEKVDSFTVKRNIQGLDTIELRCKRSVNVGGEVDERIRYWPQACSDADFIFYLVDMERLNDPDLHDIYHSRIGDDLKWLGANLSKFKAGGKVHLLLNKIDKVLEIPSRVDNRREFIESELNKHVAEMERRAKSIFDLNSSALSGVSPMCMVDKDLFNCLFDGALARIYSQEHPE</sequence>
<dbReference type="InterPro" id="IPR027417">
    <property type="entry name" value="P-loop_NTPase"/>
</dbReference>
<dbReference type="CDD" id="cd00882">
    <property type="entry name" value="Ras_like_GTPase"/>
    <property type="match status" value="1"/>
</dbReference>
<name>A0ABR9FBS8_9GAMM</name>
<evidence type="ECO:0000313" key="2">
    <source>
        <dbReference type="Proteomes" id="UP000754821"/>
    </source>
</evidence>
<organism evidence="1 2">
    <name type="scientific">Halomonas citrativorans</name>
    <dbReference type="NCBI Taxonomy" id="2742612"/>
    <lineage>
        <taxon>Bacteria</taxon>
        <taxon>Pseudomonadati</taxon>
        <taxon>Pseudomonadota</taxon>
        <taxon>Gammaproteobacteria</taxon>
        <taxon>Oceanospirillales</taxon>
        <taxon>Halomonadaceae</taxon>
        <taxon>Halomonas</taxon>
    </lineage>
</organism>
<dbReference type="EMBL" id="RRZC01000002">
    <property type="protein sequence ID" value="MBE0402650.1"/>
    <property type="molecule type" value="Genomic_DNA"/>
</dbReference>
<dbReference type="SUPFAM" id="SSF52540">
    <property type="entry name" value="P-loop containing nucleoside triphosphate hydrolases"/>
    <property type="match status" value="1"/>
</dbReference>
<gene>
    <name evidence="1" type="ORF">EI163_03605</name>
</gene>
<proteinExistence type="predicted"/>
<comment type="caution">
    <text evidence="1">The sequence shown here is derived from an EMBL/GenBank/DDBJ whole genome shotgun (WGS) entry which is preliminary data.</text>
</comment>
<reference evidence="1 2" key="1">
    <citation type="submission" date="2020-07" db="EMBL/GenBank/DDBJ databases">
        <title>Halophilic bacteria isolated from french cheeses.</title>
        <authorList>
            <person name="Kothe C.I."/>
            <person name="Farah-Kraiem B."/>
            <person name="Renault P."/>
            <person name="Dridi B."/>
        </authorList>
    </citation>
    <scope>NUCLEOTIDE SEQUENCE [LARGE SCALE GENOMIC DNA]</scope>
    <source>
        <strain evidence="1 2">FME16</strain>
    </source>
</reference>
<dbReference type="Proteomes" id="UP000754821">
    <property type="component" value="Unassembled WGS sequence"/>
</dbReference>
<dbReference type="Gene3D" id="3.40.50.300">
    <property type="entry name" value="P-loop containing nucleotide triphosphate hydrolases"/>
    <property type="match status" value="1"/>
</dbReference>
<accession>A0ABR9FBS8</accession>
<dbReference type="RefSeq" id="WP_192526717.1">
    <property type="nucleotide sequence ID" value="NZ_RRZC01000002.1"/>
</dbReference>